<dbReference type="RefSeq" id="WP_371950673.1">
    <property type="nucleotide sequence ID" value="NZ_JAXCEI010000007.1"/>
</dbReference>
<keyword evidence="2" id="KW-1185">Reference proteome</keyword>
<evidence type="ECO:0000313" key="1">
    <source>
        <dbReference type="EMBL" id="MFA1540757.1"/>
    </source>
</evidence>
<protein>
    <submittedName>
        <fullName evidence="1">Uncharacterized protein</fullName>
    </submittedName>
</protein>
<name>A0ABV4QC47_9ACTN</name>
<accession>A0ABV4QC47</accession>
<dbReference type="Proteomes" id="UP001569963">
    <property type="component" value="Unassembled WGS sequence"/>
</dbReference>
<dbReference type="EMBL" id="JAXCEI010000007">
    <property type="protein sequence ID" value="MFA1540757.1"/>
    <property type="molecule type" value="Genomic_DNA"/>
</dbReference>
<evidence type="ECO:0000313" key="2">
    <source>
        <dbReference type="Proteomes" id="UP001569963"/>
    </source>
</evidence>
<organism evidence="1 2">
    <name type="scientific">Actinomadura monticuli</name>
    <dbReference type="NCBI Taxonomy" id="3097367"/>
    <lineage>
        <taxon>Bacteria</taxon>
        <taxon>Bacillati</taxon>
        <taxon>Actinomycetota</taxon>
        <taxon>Actinomycetes</taxon>
        <taxon>Streptosporangiales</taxon>
        <taxon>Thermomonosporaceae</taxon>
        <taxon>Actinomadura</taxon>
    </lineage>
</organism>
<reference evidence="1 2" key="1">
    <citation type="submission" date="2023-11" db="EMBL/GenBank/DDBJ databases">
        <title>Actinomadura monticuli sp. nov., isolated from volcanic ash.</title>
        <authorList>
            <person name="Lee S.D."/>
            <person name="Yang H."/>
            <person name="Kim I.S."/>
        </authorList>
    </citation>
    <scope>NUCLEOTIDE SEQUENCE [LARGE SCALE GENOMIC DNA]</scope>
    <source>
        <strain evidence="1 2">DLS-62</strain>
    </source>
</reference>
<gene>
    <name evidence="1" type="ORF">SM611_17655</name>
</gene>
<comment type="caution">
    <text evidence="1">The sequence shown here is derived from an EMBL/GenBank/DDBJ whole genome shotgun (WGS) entry which is preliminary data.</text>
</comment>
<proteinExistence type="predicted"/>
<sequence length="116" mass="12421">MSNTLMKSASSWAAAVSGASMPRASKPCVSVRGGAMSGVSMPGAYLQAPGWRLRGRQRAMLRDLRGLRFEQLIQDDQGRSVFEHLIEDTNAPAPATAHVGVTKGGVSGPYPWRRPV</sequence>